<evidence type="ECO:0000313" key="5">
    <source>
        <dbReference type="Proteomes" id="UP001642502"/>
    </source>
</evidence>
<name>A0ABP0DVZ1_9PEZI</name>
<dbReference type="SUPFAM" id="SSF54197">
    <property type="entry name" value="HIT-like"/>
    <property type="match status" value="1"/>
</dbReference>
<organism evidence="4 5">
    <name type="scientific">Sporothrix epigloea</name>
    <dbReference type="NCBI Taxonomy" id="1892477"/>
    <lineage>
        <taxon>Eukaryota</taxon>
        <taxon>Fungi</taxon>
        <taxon>Dikarya</taxon>
        <taxon>Ascomycota</taxon>
        <taxon>Pezizomycotina</taxon>
        <taxon>Sordariomycetes</taxon>
        <taxon>Sordariomycetidae</taxon>
        <taxon>Ophiostomatales</taxon>
        <taxon>Ophiostomataceae</taxon>
        <taxon>Sporothrix</taxon>
    </lineage>
</organism>
<reference evidence="4 5" key="1">
    <citation type="submission" date="2024-01" db="EMBL/GenBank/DDBJ databases">
        <authorList>
            <person name="Allen C."/>
            <person name="Tagirdzhanova G."/>
        </authorList>
    </citation>
    <scope>NUCLEOTIDE SEQUENCE [LARGE SCALE GENOMIC DNA]</scope>
    <source>
        <strain evidence="4 5">CBS 119000</strain>
    </source>
</reference>
<comment type="similarity">
    <text evidence="1">Belongs to the CWF19 family.</text>
</comment>
<dbReference type="PANTHER" id="PTHR12072:SF5">
    <property type="entry name" value="CWF19-LIKE PROTEIN 2"/>
    <property type="match status" value="1"/>
</dbReference>
<keyword evidence="5" id="KW-1185">Reference proteome</keyword>
<evidence type="ECO:0000256" key="1">
    <source>
        <dbReference type="ARBA" id="ARBA00006795"/>
    </source>
</evidence>
<evidence type="ECO:0000313" key="4">
    <source>
        <dbReference type="EMBL" id="CAK7271105.1"/>
    </source>
</evidence>
<dbReference type="InterPro" id="IPR006768">
    <property type="entry name" value="Cwf19-like_C_dom-1"/>
</dbReference>
<protein>
    <submittedName>
        <fullName evidence="4">Pre-mRNA-splicing factor cwf19</fullName>
    </submittedName>
</protein>
<dbReference type="InterPro" id="IPR006767">
    <property type="entry name" value="Cwf19-like_C_dom-2"/>
</dbReference>
<evidence type="ECO:0000259" key="3">
    <source>
        <dbReference type="Pfam" id="PF04677"/>
    </source>
</evidence>
<dbReference type="EMBL" id="CAWUON010000068">
    <property type="protein sequence ID" value="CAK7271105.1"/>
    <property type="molecule type" value="Genomic_DNA"/>
</dbReference>
<accession>A0ABP0DVZ1</accession>
<proteinExistence type="inferred from homology"/>
<feature type="domain" description="Cwf19-like protein C-terminal" evidence="2">
    <location>
        <begin position="293"/>
        <end position="395"/>
    </location>
</feature>
<dbReference type="InterPro" id="IPR036265">
    <property type="entry name" value="HIT-like_sf"/>
</dbReference>
<dbReference type="InterPro" id="IPR040194">
    <property type="entry name" value="Cwf19-like"/>
</dbReference>
<sequence>MPNDQTALNRLRAELMKAKLRKAPDLAILQNNYDQAFAAFALRASDSSAERAVVLDASHNRLLAESRAKIKSTSKSRNKDRELYVANDSMSVEDMVREERRTKGTAGGEGLRIAERISKDNRFDDSLDYLDENAEKLAQHMHKSDSNLKSIAVHEYTKMTKVLESCPLCHHEDRIPPKNMPLAPIVSLATRTFLTLSTDPELSGAEGGAVIVPIEHHTNLLECNDDEWEEIRNFMKSLTRLYHDQGRDVIFYENAANPQRRMHAALVAVPIPYELGDTAPAFFREAMLSADEEWSQHRKIIDTAKRAREGLGKSAFRKSIAKEMPYFHAWFSLDGGLGHIVEDGKRWPKGDLFAREVIGGMLDVEASIVKRQGRWIGNDPRLGDFKKRWKKFDWTRILVAS</sequence>
<comment type="caution">
    <text evidence="4">The sequence shown here is derived from an EMBL/GenBank/DDBJ whole genome shotgun (WGS) entry which is preliminary data.</text>
</comment>
<dbReference type="Pfam" id="PF04676">
    <property type="entry name" value="CwfJ_C_2"/>
    <property type="match status" value="1"/>
</dbReference>
<gene>
    <name evidence="4" type="primary">cwf19</name>
    <name evidence="4" type="ORF">SEPCBS119000_004428</name>
</gene>
<dbReference type="PANTHER" id="PTHR12072">
    <property type="entry name" value="CWF19, CELL CYCLE CONTROL PROTEIN"/>
    <property type="match status" value="1"/>
</dbReference>
<evidence type="ECO:0000259" key="2">
    <source>
        <dbReference type="Pfam" id="PF04676"/>
    </source>
</evidence>
<dbReference type="Pfam" id="PF04677">
    <property type="entry name" value="CwfJ_C_1"/>
    <property type="match status" value="1"/>
</dbReference>
<dbReference type="Proteomes" id="UP001642502">
    <property type="component" value="Unassembled WGS sequence"/>
</dbReference>
<feature type="domain" description="Cwf19-like C-terminal" evidence="3">
    <location>
        <begin position="156"/>
        <end position="284"/>
    </location>
</feature>